<dbReference type="PANTHER" id="PTHR30537:SF5">
    <property type="entry name" value="HTH-TYPE TRANSCRIPTIONAL ACTIVATOR TTDR-RELATED"/>
    <property type="match status" value="1"/>
</dbReference>
<dbReference type="InterPro" id="IPR058163">
    <property type="entry name" value="LysR-type_TF_proteobact-type"/>
</dbReference>
<dbReference type="InterPro" id="IPR036390">
    <property type="entry name" value="WH_DNA-bd_sf"/>
</dbReference>
<dbReference type="GO" id="GO:0003677">
    <property type="term" value="F:DNA binding"/>
    <property type="evidence" value="ECO:0007669"/>
    <property type="project" value="UniProtKB-KW"/>
</dbReference>
<dbReference type="PROSITE" id="PS50931">
    <property type="entry name" value="HTH_LYSR"/>
    <property type="match status" value="1"/>
</dbReference>
<keyword evidence="2" id="KW-0805">Transcription regulation</keyword>
<dbReference type="InterPro" id="IPR000847">
    <property type="entry name" value="LysR_HTH_N"/>
</dbReference>
<reference evidence="6 7" key="1">
    <citation type="submission" date="2020-04" db="EMBL/GenBank/DDBJ databases">
        <title>Description of novel Gluconacetobacter.</title>
        <authorList>
            <person name="Sombolestani A."/>
        </authorList>
    </citation>
    <scope>NUCLEOTIDE SEQUENCE [LARGE SCALE GENOMIC DNA]</scope>
    <source>
        <strain evidence="6 7">LMG 19747</strain>
    </source>
</reference>
<evidence type="ECO:0000256" key="4">
    <source>
        <dbReference type="ARBA" id="ARBA00023163"/>
    </source>
</evidence>
<keyword evidence="4" id="KW-0804">Transcription</keyword>
<evidence type="ECO:0000256" key="1">
    <source>
        <dbReference type="ARBA" id="ARBA00009437"/>
    </source>
</evidence>
<proteinExistence type="inferred from homology"/>
<evidence type="ECO:0000313" key="6">
    <source>
        <dbReference type="EMBL" id="MBB2161332.1"/>
    </source>
</evidence>
<comment type="caution">
    <text evidence="6">The sequence shown here is derived from an EMBL/GenBank/DDBJ whole genome shotgun (WGS) entry which is preliminary data.</text>
</comment>
<evidence type="ECO:0000256" key="3">
    <source>
        <dbReference type="ARBA" id="ARBA00023125"/>
    </source>
</evidence>
<dbReference type="GO" id="GO:0003700">
    <property type="term" value="F:DNA-binding transcription factor activity"/>
    <property type="evidence" value="ECO:0007669"/>
    <property type="project" value="InterPro"/>
</dbReference>
<dbReference type="CDD" id="cd08422">
    <property type="entry name" value="PBP2_CrgA_like"/>
    <property type="match status" value="1"/>
</dbReference>
<gene>
    <name evidence="6" type="ORF">HLH48_14330</name>
</gene>
<dbReference type="EMBL" id="JABEQJ010000019">
    <property type="protein sequence ID" value="MBB2161332.1"/>
    <property type="molecule type" value="Genomic_DNA"/>
</dbReference>
<evidence type="ECO:0000259" key="5">
    <source>
        <dbReference type="PROSITE" id="PS50931"/>
    </source>
</evidence>
<dbReference type="AlphaFoldDB" id="A0A7W4IEK9"/>
<dbReference type="Pfam" id="PF00126">
    <property type="entry name" value="HTH_1"/>
    <property type="match status" value="1"/>
</dbReference>
<evidence type="ECO:0000313" key="7">
    <source>
        <dbReference type="Proteomes" id="UP000589085"/>
    </source>
</evidence>
<comment type="similarity">
    <text evidence="1">Belongs to the LysR transcriptional regulatory family.</text>
</comment>
<accession>A0A7W4IEK9</accession>
<evidence type="ECO:0000256" key="2">
    <source>
        <dbReference type="ARBA" id="ARBA00023015"/>
    </source>
</evidence>
<dbReference type="Pfam" id="PF03466">
    <property type="entry name" value="LysR_substrate"/>
    <property type="match status" value="1"/>
</dbReference>
<dbReference type="Gene3D" id="3.40.190.290">
    <property type="match status" value="1"/>
</dbReference>
<dbReference type="RefSeq" id="WP_182998168.1">
    <property type="nucleotide sequence ID" value="NZ_JABEQJ010000019.1"/>
</dbReference>
<dbReference type="InterPro" id="IPR005119">
    <property type="entry name" value="LysR_subst-bd"/>
</dbReference>
<dbReference type="PANTHER" id="PTHR30537">
    <property type="entry name" value="HTH-TYPE TRANSCRIPTIONAL REGULATOR"/>
    <property type="match status" value="1"/>
</dbReference>
<dbReference type="Proteomes" id="UP000589085">
    <property type="component" value="Unassembled WGS sequence"/>
</dbReference>
<dbReference type="Gene3D" id="1.10.10.10">
    <property type="entry name" value="Winged helix-like DNA-binding domain superfamily/Winged helix DNA-binding domain"/>
    <property type="match status" value="1"/>
</dbReference>
<name>A0A7W4IEK9_9PROT</name>
<keyword evidence="3" id="KW-0238">DNA-binding</keyword>
<protein>
    <submittedName>
        <fullName evidence="6">LysR family transcriptional regulator</fullName>
    </submittedName>
</protein>
<dbReference type="FunFam" id="1.10.10.10:FF:000001">
    <property type="entry name" value="LysR family transcriptional regulator"/>
    <property type="match status" value="1"/>
</dbReference>
<dbReference type="SUPFAM" id="SSF46785">
    <property type="entry name" value="Winged helix' DNA-binding domain"/>
    <property type="match status" value="1"/>
</dbReference>
<organism evidence="6 7">
    <name type="scientific">Gluconacetobacter sacchari</name>
    <dbReference type="NCBI Taxonomy" id="92759"/>
    <lineage>
        <taxon>Bacteria</taxon>
        <taxon>Pseudomonadati</taxon>
        <taxon>Pseudomonadota</taxon>
        <taxon>Alphaproteobacteria</taxon>
        <taxon>Acetobacterales</taxon>
        <taxon>Acetobacteraceae</taxon>
        <taxon>Gluconacetobacter</taxon>
    </lineage>
</organism>
<sequence length="302" mass="32873">MDYLAAMRVYMRVVERGSMSAAARDLGIGQPAVSERIERLETHLGTRLLRRNTRTISVSDVGAVFYERCKRAVEAADDALAGARDDTPLRGTVRIAAPHGVGEVVLPPILLDLRDRHPELKIDLILNDRIVDPTTEGVDISLRLGDPGEGHFVARRLGHVSRVLVASPAYLERHGTPMTPDDLIRHPFARVSGLFNTGRLPLQAADGRPTPAPIDIVMTMSNWRPLHAVLRGGGAIGVLQEPVCAMDLASGRLRRILPDCGLPGFDLSLLYPATRPIPPRIRTLAALLERTLPSALPPRAAL</sequence>
<dbReference type="InterPro" id="IPR036388">
    <property type="entry name" value="WH-like_DNA-bd_sf"/>
</dbReference>
<dbReference type="SUPFAM" id="SSF53850">
    <property type="entry name" value="Periplasmic binding protein-like II"/>
    <property type="match status" value="1"/>
</dbReference>
<feature type="domain" description="HTH lysR-type" evidence="5">
    <location>
        <begin position="1"/>
        <end position="59"/>
    </location>
</feature>
<dbReference type="PRINTS" id="PR00039">
    <property type="entry name" value="HTHLYSR"/>
</dbReference>